<dbReference type="InterPro" id="IPR007110">
    <property type="entry name" value="Ig-like_dom"/>
</dbReference>
<feature type="domain" description="Ig-like" evidence="3">
    <location>
        <begin position="402"/>
        <end position="483"/>
    </location>
</feature>
<keyword evidence="2" id="KW-0732">Signal</keyword>
<evidence type="ECO:0000256" key="2">
    <source>
        <dbReference type="SAM" id="SignalP"/>
    </source>
</evidence>
<feature type="domain" description="Ig-like" evidence="3">
    <location>
        <begin position="491"/>
        <end position="577"/>
    </location>
</feature>
<feature type="domain" description="Ig-like" evidence="3">
    <location>
        <begin position="256"/>
        <end position="341"/>
    </location>
</feature>
<name>A0A9Q1IIS7_SYNKA</name>
<feature type="compositionally biased region" description="Polar residues" evidence="1">
    <location>
        <begin position="401"/>
        <end position="412"/>
    </location>
</feature>
<feature type="domain" description="Ig-like" evidence="3">
    <location>
        <begin position="148"/>
        <end position="249"/>
    </location>
</feature>
<keyword evidence="5" id="KW-1185">Reference proteome</keyword>
<dbReference type="CDD" id="cd00096">
    <property type="entry name" value="Ig"/>
    <property type="match status" value="1"/>
</dbReference>
<dbReference type="AlphaFoldDB" id="A0A9Q1IIS7"/>
<dbReference type="PROSITE" id="PS50835">
    <property type="entry name" value="IG_LIKE"/>
    <property type="match status" value="4"/>
</dbReference>
<dbReference type="EMBL" id="JAINUF010000015">
    <property type="protein sequence ID" value="KAJ8341024.1"/>
    <property type="molecule type" value="Genomic_DNA"/>
</dbReference>
<feature type="signal peptide" evidence="2">
    <location>
        <begin position="1"/>
        <end position="25"/>
    </location>
</feature>
<dbReference type="InterPro" id="IPR003599">
    <property type="entry name" value="Ig_sub"/>
</dbReference>
<evidence type="ECO:0000256" key="1">
    <source>
        <dbReference type="SAM" id="MobiDB-lite"/>
    </source>
</evidence>
<evidence type="ECO:0000313" key="5">
    <source>
        <dbReference type="Proteomes" id="UP001152622"/>
    </source>
</evidence>
<dbReference type="Gene3D" id="2.60.40.10">
    <property type="entry name" value="Immunoglobulins"/>
    <property type="match status" value="5"/>
</dbReference>
<comment type="caution">
    <text evidence="4">The sequence shown here is derived from an EMBL/GenBank/DDBJ whole genome shotgun (WGS) entry which is preliminary data.</text>
</comment>
<gene>
    <name evidence="4" type="ORF">SKAU_G00333150</name>
</gene>
<dbReference type="SUPFAM" id="SSF48726">
    <property type="entry name" value="Immunoglobulin"/>
    <property type="match status" value="5"/>
</dbReference>
<feature type="region of interest" description="Disordered" evidence="1">
    <location>
        <begin position="386"/>
        <end position="417"/>
    </location>
</feature>
<dbReference type="InterPro" id="IPR013783">
    <property type="entry name" value="Ig-like_fold"/>
</dbReference>
<dbReference type="SMART" id="SM00409">
    <property type="entry name" value="IG"/>
    <property type="match status" value="4"/>
</dbReference>
<dbReference type="PANTHER" id="PTHR46484:SF1">
    <property type="entry name" value="SCHWANN CELL MYELIN PROTEIN-RELATED"/>
    <property type="match status" value="1"/>
</dbReference>
<dbReference type="PANTHER" id="PTHR46484">
    <property type="entry name" value="SI:CH211-171H4.5-RELATED"/>
    <property type="match status" value="1"/>
</dbReference>
<feature type="chain" id="PRO_5040474118" description="Ig-like domain-containing protein" evidence="2">
    <location>
        <begin position="26"/>
        <end position="627"/>
    </location>
</feature>
<dbReference type="Pfam" id="PF13927">
    <property type="entry name" value="Ig_3"/>
    <property type="match status" value="1"/>
</dbReference>
<evidence type="ECO:0000259" key="3">
    <source>
        <dbReference type="PROSITE" id="PS50835"/>
    </source>
</evidence>
<dbReference type="OrthoDB" id="10039395at2759"/>
<feature type="compositionally biased region" description="Basic and acidic residues" evidence="1">
    <location>
        <begin position="196"/>
        <end position="211"/>
    </location>
</feature>
<organism evidence="4 5">
    <name type="scientific">Synaphobranchus kaupii</name>
    <name type="common">Kaup's arrowtooth eel</name>
    <dbReference type="NCBI Taxonomy" id="118154"/>
    <lineage>
        <taxon>Eukaryota</taxon>
        <taxon>Metazoa</taxon>
        <taxon>Chordata</taxon>
        <taxon>Craniata</taxon>
        <taxon>Vertebrata</taxon>
        <taxon>Euteleostomi</taxon>
        <taxon>Actinopterygii</taxon>
        <taxon>Neopterygii</taxon>
        <taxon>Teleostei</taxon>
        <taxon>Anguilliformes</taxon>
        <taxon>Synaphobranchidae</taxon>
        <taxon>Synaphobranchus</taxon>
    </lineage>
</organism>
<sequence>MGSLRRSSLLCSFIQGLAVWSVVLADERWTVTIPARMSAPIGSCMVIPCSFTRPPSDRSVNVIWHLYAKFTYPLVYSKSNPSDVIDGFRGRTELIGSASEGNCSLKINQMQASQNAQKIYVWIEPNKLTSRFYDKTVTLEVTARAPQPEIQVHRTEDLSAGRSGAQASIELTEGDEVTAICDVIHTCPPSPPSVSFRDHRPQWSRQEEGSGRWRVSVQMSWTASSRDHGRSVACDVTHPGGQTASRELVLKVTYPPKSVNVHGDRNVVPPGGSVSLSCKSQANPPADSFQWYRVLHGRPTLLDHTSQTVTITELDRDQNLFRCTASNSMGTGRSTDFGVIQEYKPSMSADSLCSISGGFLSCGCEAMARPVASLQWRVEGMVLDPNSPPSRVQRHQRSGAPPTNVTVTQHPSRPSEGVGVTLSCTSQGFPPVSGYRWYGGQAGLEIGLEEESRDLRVATVTRGSGPYRCAVRNELGEASSLITWLNVEYAPDILPDSSCIVGNGHVRCECVVDANPAAQVTWTSVGSSTNEKLNTSSTLSGRVLRSIVTVSLGDEGRHFYCNATNEHGDAFYRLPLTGKQCKHIPSTDLTLKEEKRVVEEEVNMDCLYENTGTVSPTYPPQRAPMSL</sequence>
<proteinExistence type="predicted"/>
<protein>
    <recommendedName>
        <fullName evidence="3">Ig-like domain-containing protein</fullName>
    </recommendedName>
</protein>
<evidence type="ECO:0000313" key="4">
    <source>
        <dbReference type="EMBL" id="KAJ8341024.1"/>
    </source>
</evidence>
<dbReference type="SMART" id="SM00408">
    <property type="entry name" value="IGc2"/>
    <property type="match status" value="3"/>
</dbReference>
<reference evidence="4" key="1">
    <citation type="journal article" date="2023" name="Science">
        <title>Genome structures resolve the early diversification of teleost fishes.</title>
        <authorList>
            <person name="Parey E."/>
            <person name="Louis A."/>
            <person name="Montfort J."/>
            <person name="Bouchez O."/>
            <person name="Roques C."/>
            <person name="Iampietro C."/>
            <person name="Lluch J."/>
            <person name="Castinel A."/>
            <person name="Donnadieu C."/>
            <person name="Desvignes T."/>
            <person name="Floi Bucao C."/>
            <person name="Jouanno E."/>
            <person name="Wen M."/>
            <person name="Mejri S."/>
            <person name="Dirks R."/>
            <person name="Jansen H."/>
            <person name="Henkel C."/>
            <person name="Chen W.J."/>
            <person name="Zahm M."/>
            <person name="Cabau C."/>
            <person name="Klopp C."/>
            <person name="Thompson A.W."/>
            <person name="Robinson-Rechavi M."/>
            <person name="Braasch I."/>
            <person name="Lecointre G."/>
            <person name="Bobe J."/>
            <person name="Postlethwait J.H."/>
            <person name="Berthelot C."/>
            <person name="Roest Crollius H."/>
            <person name="Guiguen Y."/>
        </authorList>
    </citation>
    <scope>NUCLEOTIDE SEQUENCE</scope>
    <source>
        <strain evidence="4">WJC10195</strain>
    </source>
</reference>
<accession>A0A9Q1IIS7</accession>
<feature type="region of interest" description="Disordered" evidence="1">
    <location>
        <begin position="192"/>
        <end position="211"/>
    </location>
</feature>
<dbReference type="InterPro" id="IPR036179">
    <property type="entry name" value="Ig-like_dom_sf"/>
</dbReference>
<dbReference type="InterPro" id="IPR003598">
    <property type="entry name" value="Ig_sub2"/>
</dbReference>
<dbReference type="Proteomes" id="UP001152622">
    <property type="component" value="Chromosome 15"/>
</dbReference>